<dbReference type="Proteomes" id="UP000825935">
    <property type="component" value="Chromosome 18"/>
</dbReference>
<dbReference type="EMBL" id="CM035423">
    <property type="protein sequence ID" value="KAH7366309.1"/>
    <property type="molecule type" value="Genomic_DNA"/>
</dbReference>
<keyword evidence="8" id="KW-1185">Reference proteome</keyword>
<keyword evidence="4 6" id="KW-0732">Signal</keyword>
<proteinExistence type="inferred from homology"/>
<evidence type="ECO:0000313" key="8">
    <source>
        <dbReference type="Proteomes" id="UP000825935"/>
    </source>
</evidence>
<evidence type="ECO:0000256" key="6">
    <source>
        <dbReference type="SAM" id="SignalP"/>
    </source>
</evidence>
<sequence>MRGFFFMLFCAAMATALYAQRCFPSDTGELGQRKSESVQRAVDESAPLHVVGHHITTRIAHMRKHGGHSRMLINSPATAGDSKLGSRPPSCKSKCRGCLPCSPVEVTVPPAQHDMNVISSSYVATTNSYLSPYYSVAWRCRCRGKDYNP</sequence>
<comment type="subcellular location">
    <subcellularLocation>
        <location evidence="1">Secreted</location>
    </subcellularLocation>
</comment>
<accession>A0A8T2SUJ1</accession>
<comment type="similarity">
    <text evidence="2">Belongs to the plant cysteine rich small secretory peptide family. Epidermal patterning factor subfamily.</text>
</comment>
<protein>
    <recommendedName>
        <fullName evidence="9">Epidermal patterning factor-like protein</fullName>
    </recommendedName>
</protein>
<keyword evidence="5" id="KW-1015">Disulfide bond</keyword>
<feature type="chain" id="PRO_5035871278" description="Epidermal patterning factor-like protein" evidence="6">
    <location>
        <begin position="20"/>
        <end position="149"/>
    </location>
</feature>
<dbReference type="AlphaFoldDB" id="A0A8T2SUJ1"/>
<evidence type="ECO:0000313" key="7">
    <source>
        <dbReference type="EMBL" id="KAH7366309.1"/>
    </source>
</evidence>
<organism evidence="7 8">
    <name type="scientific">Ceratopteris richardii</name>
    <name type="common">Triangle waterfern</name>
    <dbReference type="NCBI Taxonomy" id="49495"/>
    <lineage>
        <taxon>Eukaryota</taxon>
        <taxon>Viridiplantae</taxon>
        <taxon>Streptophyta</taxon>
        <taxon>Embryophyta</taxon>
        <taxon>Tracheophyta</taxon>
        <taxon>Polypodiopsida</taxon>
        <taxon>Polypodiidae</taxon>
        <taxon>Polypodiales</taxon>
        <taxon>Pteridineae</taxon>
        <taxon>Pteridaceae</taxon>
        <taxon>Parkerioideae</taxon>
        <taxon>Ceratopteris</taxon>
    </lineage>
</organism>
<dbReference type="InterPro" id="IPR039455">
    <property type="entry name" value="EPFL"/>
</dbReference>
<evidence type="ECO:0000256" key="3">
    <source>
        <dbReference type="ARBA" id="ARBA00022525"/>
    </source>
</evidence>
<dbReference type="OMA" id="ALYAQRC"/>
<gene>
    <name evidence="7" type="ORF">KP509_18G072100</name>
</gene>
<dbReference type="GO" id="GO:0010052">
    <property type="term" value="P:guard cell differentiation"/>
    <property type="evidence" value="ECO:0007669"/>
    <property type="project" value="TreeGrafter"/>
</dbReference>
<dbReference type="PANTHER" id="PTHR33109:SF4">
    <property type="entry name" value="EPIDERMAL PATTERNING FACTOR-LIKE PROTEIN 6"/>
    <property type="match status" value="1"/>
</dbReference>
<dbReference type="PANTHER" id="PTHR33109">
    <property type="entry name" value="EPIDERMAL PATTERNING FACTOR-LIKE PROTEIN 4"/>
    <property type="match status" value="1"/>
</dbReference>
<name>A0A8T2SUJ1_CERRI</name>
<evidence type="ECO:0000256" key="4">
    <source>
        <dbReference type="ARBA" id="ARBA00022729"/>
    </source>
</evidence>
<dbReference type="Pfam" id="PF17181">
    <property type="entry name" value="EPF"/>
    <property type="match status" value="1"/>
</dbReference>
<evidence type="ECO:0008006" key="9">
    <source>
        <dbReference type="Google" id="ProtNLM"/>
    </source>
</evidence>
<comment type="caution">
    <text evidence="7">The sequence shown here is derived from an EMBL/GenBank/DDBJ whole genome shotgun (WGS) entry which is preliminary data.</text>
</comment>
<keyword evidence="3" id="KW-0964">Secreted</keyword>
<feature type="signal peptide" evidence="6">
    <location>
        <begin position="1"/>
        <end position="19"/>
    </location>
</feature>
<reference evidence="7" key="1">
    <citation type="submission" date="2021-08" db="EMBL/GenBank/DDBJ databases">
        <title>WGS assembly of Ceratopteris richardii.</title>
        <authorList>
            <person name="Marchant D.B."/>
            <person name="Chen G."/>
            <person name="Jenkins J."/>
            <person name="Shu S."/>
            <person name="Leebens-Mack J."/>
            <person name="Grimwood J."/>
            <person name="Schmutz J."/>
            <person name="Soltis P."/>
            <person name="Soltis D."/>
            <person name="Chen Z.-H."/>
        </authorList>
    </citation>
    <scope>NUCLEOTIDE SEQUENCE</scope>
    <source>
        <strain evidence="7">Whitten #5841</strain>
        <tissue evidence="7">Leaf</tissue>
    </source>
</reference>
<dbReference type="OrthoDB" id="1937916at2759"/>
<dbReference type="GO" id="GO:0005576">
    <property type="term" value="C:extracellular region"/>
    <property type="evidence" value="ECO:0007669"/>
    <property type="project" value="UniProtKB-SubCell"/>
</dbReference>
<evidence type="ECO:0000256" key="1">
    <source>
        <dbReference type="ARBA" id="ARBA00004613"/>
    </source>
</evidence>
<evidence type="ECO:0000256" key="5">
    <source>
        <dbReference type="ARBA" id="ARBA00023157"/>
    </source>
</evidence>
<evidence type="ECO:0000256" key="2">
    <source>
        <dbReference type="ARBA" id="ARBA00008127"/>
    </source>
</evidence>